<reference evidence="1 2" key="1">
    <citation type="submission" date="2020-09" db="EMBL/GenBank/DDBJ databases">
        <title>De no assembly of potato wild relative species, Solanum commersonii.</title>
        <authorList>
            <person name="Cho K."/>
        </authorList>
    </citation>
    <scope>NUCLEOTIDE SEQUENCE [LARGE SCALE GENOMIC DNA]</scope>
    <source>
        <strain evidence="1">LZ3.2</strain>
        <tissue evidence="1">Leaf</tissue>
    </source>
</reference>
<comment type="caution">
    <text evidence="1">The sequence shown here is derived from an EMBL/GenBank/DDBJ whole genome shotgun (WGS) entry which is preliminary data.</text>
</comment>
<evidence type="ECO:0000313" key="2">
    <source>
        <dbReference type="Proteomes" id="UP000824120"/>
    </source>
</evidence>
<dbReference type="Proteomes" id="UP000824120">
    <property type="component" value="Chromosome 12"/>
</dbReference>
<name>A0A9J5W590_SOLCO</name>
<keyword evidence="2" id="KW-1185">Reference proteome</keyword>
<evidence type="ECO:0000313" key="1">
    <source>
        <dbReference type="EMBL" id="KAG5570535.1"/>
    </source>
</evidence>
<dbReference type="EMBL" id="JACXVP010000012">
    <property type="protein sequence ID" value="KAG5570535.1"/>
    <property type="molecule type" value="Genomic_DNA"/>
</dbReference>
<accession>A0A9J5W590</accession>
<gene>
    <name evidence="1" type="ORF">H5410_060301</name>
</gene>
<sequence>MANHNEMQRVHISSMQLHWSHRSCTFMFVRLQAVFKSLILIKTETQIFLRIATFNHKRWQKFAQICRKSQNHFSVKNKRIYKLKLP</sequence>
<proteinExistence type="predicted"/>
<organism evidence="1 2">
    <name type="scientific">Solanum commersonii</name>
    <name type="common">Commerson's wild potato</name>
    <name type="synonym">Commerson's nightshade</name>
    <dbReference type="NCBI Taxonomy" id="4109"/>
    <lineage>
        <taxon>Eukaryota</taxon>
        <taxon>Viridiplantae</taxon>
        <taxon>Streptophyta</taxon>
        <taxon>Embryophyta</taxon>
        <taxon>Tracheophyta</taxon>
        <taxon>Spermatophyta</taxon>
        <taxon>Magnoliopsida</taxon>
        <taxon>eudicotyledons</taxon>
        <taxon>Gunneridae</taxon>
        <taxon>Pentapetalae</taxon>
        <taxon>asterids</taxon>
        <taxon>lamiids</taxon>
        <taxon>Solanales</taxon>
        <taxon>Solanaceae</taxon>
        <taxon>Solanoideae</taxon>
        <taxon>Solaneae</taxon>
        <taxon>Solanum</taxon>
    </lineage>
</organism>
<dbReference type="AlphaFoldDB" id="A0A9J5W590"/>
<protein>
    <submittedName>
        <fullName evidence="1">Uncharacterized protein</fullName>
    </submittedName>
</protein>